<evidence type="ECO:0000256" key="15">
    <source>
        <dbReference type="ARBA" id="ARBA00032709"/>
    </source>
</evidence>
<reference evidence="21" key="3">
    <citation type="journal article" date="2014" name="Nature">
        <title>Elephant shark genome provides unique insights into gnathostome evolution.</title>
        <authorList>
            <consortium name="International Elephant Shark Genome Sequencing Consortium"/>
            <person name="Venkatesh B."/>
            <person name="Lee A.P."/>
            <person name="Ravi V."/>
            <person name="Maurya A.K."/>
            <person name="Lian M.M."/>
            <person name="Swann J.B."/>
            <person name="Ohta Y."/>
            <person name="Flajnik M.F."/>
            <person name="Sutoh Y."/>
            <person name="Kasahara M."/>
            <person name="Hoon S."/>
            <person name="Gangu V."/>
            <person name="Roy S.W."/>
            <person name="Irimia M."/>
            <person name="Korzh V."/>
            <person name="Kondrychyn I."/>
            <person name="Lim Z.W."/>
            <person name="Tay B.H."/>
            <person name="Tohari S."/>
            <person name="Kong K.W."/>
            <person name="Ho S."/>
            <person name="Lorente-Galdos B."/>
            <person name="Quilez J."/>
            <person name="Marques-Bonet T."/>
            <person name="Raney B.J."/>
            <person name="Ingham P.W."/>
            <person name="Tay A."/>
            <person name="Hillier L.W."/>
            <person name="Minx P."/>
            <person name="Boehm T."/>
            <person name="Wilson R.K."/>
            <person name="Brenner S."/>
            <person name="Warren W.C."/>
        </authorList>
    </citation>
    <scope>NUCLEOTIDE SEQUENCE [LARGE SCALE GENOMIC DNA]</scope>
</reference>
<keyword evidence="8 18" id="KW-1133">Transmembrane helix</keyword>
<evidence type="ECO:0000256" key="3">
    <source>
        <dbReference type="ARBA" id="ARBA00022617"/>
    </source>
</evidence>
<comment type="catalytic activity">
    <reaction evidence="17">
        <text>monodehydro-L-ascorbate radical(out) + L-ascorbate(in) = monodehydro-L-ascorbate radical(in) + L-ascorbate(out)</text>
        <dbReference type="Rhea" id="RHEA:66524"/>
        <dbReference type="ChEBI" id="CHEBI:38290"/>
        <dbReference type="ChEBI" id="CHEBI:59513"/>
    </reaction>
    <physiologicalReaction direction="left-to-right" evidence="17">
        <dbReference type="Rhea" id="RHEA:66525"/>
    </physiologicalReaction>
</comment>
<evidence type="ECO:0000256" key="8">
    <source>
        <dbReference type="ARBA" id="ARBA00022989"/>
    </source>
</evidence>
<dbReference type="GeneTree" id="ENSGT00950000183197"/>
<dbReference type="STRING" id="7868.ENSCMIP00000018355"/>
<evidence type="ECO:0000256" key="14">
    <source>
        <dbReference type="ARBA" id="ARBA00030896"/>
    </source>
</evidence>
<reference evidence="20" key="4">
    <citation type="submission" date="2025-08" db="UniProtKB">
        <authorList>
            <consortium name="Ensembl"/>
        </authorList>
    </citation>
    <scope>IDENTIFICATION</scope>
</reference>
<dbReference type="FunCoup" id="A0A4W3HSR4">
    <property type="interactions" value="19"/>
</dbReference>
<feature type="transmembrane region" description="Helical" evidence="18">
    <location>
        <begin position="87"/>
        <end position="108"/>
    </location>
</feature>
<feature type="domain" description="Cytochrome b561" evidence="19">
    <location>
        <begin position="20"/>
        <end position="222"/>
    </location>
</feature>
<dbReference type="KEGG" id="cmk:103187714"/>
<keyword evidence="10 18" id="KW-0472">Membrane</keyword>
<dbReference type="PROSITE" id="PS50939">
    <property type="entry name" value="CYTOCHROME_B561"/>
    <property type="match status" value="1"/>
</dbReference>
<evidence type="ECO:0000256" key="12">
    <source>
        <dbReference type="ARBA" id="ARBA00024185"/>
    </source>
</evidence>
<keyword evidence="6" id="KW-1278">Translocase</keyword>
<dbReference type="PANTHER" id="PTHR10106:SF14">
    <property type="entry name" value="TRANSMEMBRANE ASCORBATE-DEPENDENT REDUCTASE CYB561"/>
    <property type="match status" value="1"/>
</dbReference>
<dbReference type="InterPro" id="IPR043205">
    <property type="entry name" value="CYB561/CYBRD1-like"/>
</dbReference>
<evidence type="ECO:0000256" key="10">
    <source>
        <dbReference type="ARBA" id="ARBA00023136"/>
    </source>
</evidence>
<comment type="subcellular location">
    <subcellularLocation>
        <location evidence="12">Cytoplasmic vesicle</location>
        <location evidence="12">Secretory vesicle</location>
        <location evidence="12">Chromaffin granule membrane</location>
        <topology evidence="12">Multi-pass membrane protein</topology>
    </subcellularLocation>
</comment>
<keyword evidence="2" id="KW-0813">Transport</keyword>
<evidence type="ECO:0000256" key="1">
    <source>
        <dbReference type="ARBA" id="ARBA00001970"/>
    </source>
</evidence>
<dbReference type="Proteomes" id="UP000314986">
    <property type="component" value="Unassembled WGS sequence"/>
</dbReference>
<keyword evidence="11" id="KW-0968">Cytoplasmic vesicle</keyword>
<dbReference type="AlphaFoldDB" id="A0A4W3HSR4"/>
<evidence type="ECO:0000259" key="19">
    <source>
        <dbReference type="PROSITE" id="PS50939"/>
    </source>
</evidence>
<reference evidence="20" key="5">
    <citation type="submission" date="2025-09" db="UniProtKB">
        <authorList>
            <consortium name="Ensembl"/>
        </authorList>
    </citation>
    <scope>IDENTIFICATION</scope>
</reference>
<gene>
    <name evidence="20" type="primary">cyb561</name>
</gene>
<dbReference type="GO" id="GO:0016491">
    <property type="term" value="F:oxidoreductase activity"/>
    <property type="evidence" value="ECO:0007669"/>
    <property type="project" value="InterPro"/>
</dbReference>
<comment type="cofactor">
    <cofactor evidence="1">
        <name>heme b</name>
        <dbReference type="ChEBI" id="CHEBI:60344"/>
    </cofactor>
</comment>
<keyword evidence="5" id="KW-0479">Metal-binding</keyword>
<feature type="transmembrane region" description="Helical" evidence="18">
    <location>
        <begin position="128"/>
        <end position="149"/>
    </location>
</feature>
<keyword evidence="7" id="KW-0249">Electron transport</keyword>
<dbReference type="CTD" id="1534"/>
<evidence type="ECO:0000256" key="5">
    <source>
        <dbReference type="ARBA" id="ARBA00022723"/>
    </source>
</evidence>
<reference evidence="21" key="2">
    <citation type="journal article" date="2007" name="PLoS Biol.">
        <title>Survey sequencing and comparative analysis of the elephant shark (Callorhinchus milii) genome.</title>
        <authorList>
            <person name="Venkatesh B."/>
            <person name="Kirkness E.F."/>
            <person name="Loh Y.H."/>
            <person name="Halpern A.L."/>
            <person name="Lee A.P."/>
            <person name="Johnson J."/>
            <person name="Dandona N."/>
            <person name="Viswanathan L.D."/>
            <person name="Tay A."/>
            <person name="Venter J.C."/>
            <person name="Strausberg R.L."/>
            <person name="Brenner S."/>
        </authorList>
    </citation>
    <scope>NUCLEOTIDE SEQUENCE [LARGE SCALE GENOMIC DNA]</scope>
</reference>
<evidence type="ECO:0000256" key="17">
    <source>
        <dbReference type="ARBA" id="ARBA00047447"/>
    </source>
</evidence>
<dbReference type="OMA" id="LHFRGGM"/>
<reference evidence="21" key="1">
    <citation type="journal article" date="2006" name="Science">
        <title>Ancient noncoding elements conserved in the human genome.</title>
        <authorList>
            <person name="Venkatesh B."/>
            <person name="Kirkness E.F."/>
            <person name="Loh Y.H."/>
            <person name="Halpern A.L."/>
            <person name="Lee A.P."/>
            <person name="Johnson J."/>
            <person name="Dandona N."/>
            <person name="Viswanathan L.D."/>
            <person name="Tay A."/>
            <person name="Venter J.C."/>
            <person name="Strausberg R.L."/>
            <person name="Brenner S."/>
        </authorList>
    </citation>
    <scope>NUCLEOTIDE SEQUENCE [LARGE SCALE GENOMIC DNA]</scope>
</reference>
<feature type="transmembrane region" description="Helical" evidence="18">
    <location>
        <begin position="54"/>
        <end position="75"/>
    </location>
</feature>
<name>A0A4W3HSR4_CALMI</name>
<keyword evidence="21" id="KW-1185">Reference proteome</keyword>
<evidence type="ECO:0000256" key="2">
    <source>
        <dbReference type="ARBA" id="ARBA00022448"/>
    </source>
</evidence>
<dbReference type="Pfam" id="PF03188">
    <property type="entry name" value="Cytochrom_B561"/>
    <property type="match status" value="1"/>
</dbReference>
<evidence type="ECO:0000256" key="11">
    <source>
        <dbReference type="ARBA" id="ARBA00023329"/>
    </source>
</evidence>
<dbReference type="GO" id="GO:0042584">
    <property type="term" value="C:chromaffin granule membrane"/>
    <property type="evidence" value="ECO:0007669"/>
    <property type="project" value="UniProtKB-SubCell"/>
</dbReference>
<dbReference type="InterPro" id="IPR006593">
    <property type="entry name" value="Cyt_b561/ferric_Rdtase_TM"/>
</dbReference>
<keyword evidence="4 18" id="KW-0812">Transmembrane</keyword>
<evidence type="ECO:0000256" key="13">
    <source>
        <dbReference type="ARBA" id="ARBA00024231"/>
    </source>
</evidence>
<dbReference type="InParanoid" id="A0A4W3HSR4"/>
<evidence type="ECO:0000313" key="21">
    <source>
        <dbReference type="Proteomes" id="UP000314986"/>
    </source>
</evidence>
<dbReference type="SMART" id="SM00665">
    <property type="entry name" value="B561"/>
    <property type="match status" value="1"/>
</dbReference>
<dbReference type="Ensembl" id="ENSCMIT00000018702.1">
    <property type="protein sequence ID" value="ENSCMIP00000018355.1"/>
    <property type="gene ID" value="ENSCMIG00000008646.1"/>
</dbReference>
<proteinExistence type="predicted"/>
<evidence type="ECO:0000256" key="18">
    <source>
        <dbReference type="SAM" id="Phobius"/>
    </source>
</evidence>
<dbReference type="GO" id="GO:0046872">
    <property type="term" value="F:metal ion binding"/>
    <property type="evidence" value="ECO:0007669"/>
    <property type="project" value="UniProtKB-KW"/>
</dbReference>
<evidence type="ECO:0000313" key="20">
    <source>
        <dbReference type="Ensembl" id="ENSCMIP00000018355.1"/>
    </source>
</evidence>
<protein>
    <recommendedName>
        <fullName evidence="13">Transmembrane ascorbate-dependent reductase CYB561</fullName>
    </recommendedName>
    <alternativeName>
        <fullName evidence="14">Cytochrome b-561</fullName>
    </alternativeName>
    <alternativeName>
        <fullName evidence="15">Cytochrome b561</fullName>
    </alternativeName>
</protein>
<evidence type="ECO:0000256" key="16">
    <source>
        <dbReference type="ARBA" id="ARBA00045973"/>
    </source>
</evidence>
<dbReference type="Gene3D" id="1.20.120.1770">
    <property type="match status" value="1"/>
</dbReference>
<evidence type="ECO:0000256" key="7">
    <source>
        <dbReference type="ARBA" id="ARBA00022982"/>
    </source>
</evidence>
<feature type="transmembrane region" description="Helical" evidence="18">
    <location>
        <begin position="201"/>
        <end position="221"/>
    </location>
</feature>
<dbReference type="GeneID" id="103187714"/>
<accession>A0A4W3HSR4</accession>
<keyword evidence="3" id="KW-0349">Heme</keyword>
<dbReference type="PANTHER" id="PTHR10106">
    <property type="entry name" value="CYTOCHROME B561-RELATED"/>
    <property type="match status" value="1"/>
</dbReference>
<feature type="transmembrane region" description="Helical" evidence="18">
    <location>
        <begin position="161"/>
        <end position="181"/>
    </location>
</feature>
<dbReference type="FunFam" id="1.20.120.1770:FF:000001">
    <property type="entry name" value="Cytochrome b reductase 1"/>
    <property type="match status" value="1"/>
</dbReference>
<evidence type="ECO:0000256" key="6">
    <source>
        <dbReference type="ARBA" id="ARBA00022967"/>
    </source>
</evidence>
<evidence type="ECO:0000256" key="9">
    <source>
        <dbReference type="ARBA" id="ARBA00023004"/>
    </source>
</evidence>
<feature type="transmembrane region" description="Helical" evidence="18">
    <location>
        <begin position="12"/>
        <end position="34"/>
    </location>
</feature>
<evidence type="ECO:0000256" key="4">
    <source>
        <dbReference type="ARBA" id="ARBA00022692"/>
    </source>
</evidence>
<dbReference type="OrthoDB" id="907479at2759"/>
<sequence>MENGLMDQPSRAQLPWFIALSQVIGLSVVVITGVWMGHYRGGFAWDGSSLEFNVHPLCMVIGIVFLYGDAIMVFRIFQNESKAAVKILHGIIQLIGLIATIIGLVAVFEFHMEQKNPDMYSLHSWCGLITVILFGLQWLMGLVFFLFPGASNWLRAKYKPLHVFFGLTLFLLAIATALLGITEKLLFSISDGYSKQVPEGILANVLGLLLVGFGLTVGYVVTRSEWKRPPNPEDEPLSMHFKTLTECDSPDSQQ</sequence>
<dbReference type="GO" id="GO:0005765">
    <property type="term" value="C:lysosomal membrane"/>
    <property type="evidence" value="ECO:0007669"/>
    <property type="project" value="TreeGrafter"/>
</dbReference>
<organism evidence="20 21">
    <name type="scientific">Callorhinchus milii</name>
    <name type="common">Ghost shark</name>
    <dbReference type="NCBI Taxonomy" id="7868"/>
    <lineage>
        <taxon>Eukaryota</taxon>
        <taxon>Metazoa</taxon>
        <taxon>Chordata</taxon>
        <taxon>Craniata</taxon>
        <taxon>Vertebrata</taxon>
        <taxon>Chondrichthyes</taxon>
        <taxon>Holocephali</taxon>
        <taxon>Chimaeriformes</taxon>
        <taxon>Callorhinchidae</taxon>
        <taxon>Callorhinchus</taxon>
    </lineage>
</organism>
<keyword evidence="9" id="KW-0408">Iron</keyword>
<comment type="function">
    <text evidence="16">Transmembrane reductase that uses ascorbate as an electron donor in the cytoplasm and transfers electrons across membranes to reduce monodehydro-L-ascorbate radical in the lumen of secretory vesicles. It is therefore involved the regeneration and homeostasis within secretory vesicles of ascorbate which in turn provides reducing equivalents needed to support the activity of intravesicular enzymes.</text>
</comment>